<comment type="caution">
    <text evidence="1">The sequence shown here is derived from an EMBL/GenBank/DDBJ whole genome shotgun (WGS) entry which is preliminary data.</text>
</comment>
<organism evidence="1 2">
    <name type="scientific">Pedobacter helvus</name>
    <dbReference type="NCBI Taxonomy" id="2563444"/>
    <lineage>
        <taxon>Bacteria</taxon>
        <taxon>Pseudomonadati</taxon>
        <taxon>Bacteroidota</taxon>
        <taxon>Sphingobacteriia</taxon>
        <taxon>Sphingobacteriales</taxon>
        <taxon>Sphingobacteriaceae</taxon>
        <taxon>Pedobacter</taxon>
    </lineage>
</organism>
<keyword evidence="2" id="KW-1185">Reference proteome</keyword>
<dbReference type="RefSeq" id="WP_138727624.1">
    <property type="nucleotide sequence ID" value="NZ_SRMP02000001.1"/>
</dbReference>
<reference evidence="1 2" key="1">
    <citation type="submission" date="2024-12" db="EMBL/GenBank/DDBJ databases">
        <authorList>
            <person name="Hu S."/>
        </authorList>
    </citation>
    <scope>NUCLEOTIDE SEQUENCE [LARGE SCALE GENOMIC DNA]</scope>
    <source>
        <strain evidence="1 2">P-25</strain>
    </source>
</reference>
<gene>
    <name evidence="1" type="ORF">E5L68_001410</name>
</gene>
<dbReference type="EMBL" id="SRMP02000001">
    <property type="protein sequence ID" value="MFN0290027.1"/>
    <property type="molecule type" value="Genomic_DNA"/>
</dbReference>
<sequence length="109" mass="12979">MAYTQFEKFNYLVTNVYKDIVHEIDEFSPTIVYFNEGDFEKVLLRVEQLGIGIYGIETLLNGEYYSVEVFEDYKTMPEDSKWYTAAFNKFKNWNLDLRYSASYSLESLK</sequence>
<name>A0ABW9JCA2_9SPHI</name>
<protein>
    <submittedName>
        <fullName evidence="1">Uncharacterized protein</fullName>
    </submittedName>
</protein>
<dbReference type="Proteomes" id="UP001517367">
    <property type="component" value="Unassembled WGS sequence"/>
</dbReference>
<accession>A0ABW9JCA2</accession>
<evidence type="ECO:0000313" key="2">
    <source>
        <dbReference type="Proteomes" id="UP001517367"/>
    </source>
</evidence>
<evidence type="ECO:0000313" key="1">
    <source>
        <dbReference type="EMBL" id="MFN0290027.1"/>
    </source>
</evidence>
<proteinExistence type="predicted"/>